<gene>
    <name evidence="2" type="ORF">UCRNP2_318</name>
</gene>
<evidence type="ECO:0000313" key="2">
    <source>
        <dbReference type="EMBL" id="EOD52883.1"/>
    </source>
</evidence>
<proteinExistence type="predicted"/>
<dbReference type="SUPFAM" id="SSF51182">
    <property type="entry name" value="RmlC-like cupins"/>
    <property type="match status" value="1"/>
</dbReference>
<accession>R1EYM9</accession>
<dbReference type="HOGENOM" id="CLU_089363_0_0_1"/>
<sequence length="219" mass="23900">MLSFLTSHVPRSDTASHNPVVLSSPAAGSSPVTMHFSAPTAPRKVMRLSLPPGPGLALPPPHWHRHQTETFDVIRGRMLAVCEAIPSGAAVIEPAQSVTIPRGAIHRFENAAAPDDGVAGELVVDLSMDPKKPVGDEIFFRHFYGYLDDCGRAGRPPNFFQLMLFLWEADTILVLPVVPRVVSVAFVWFTGKVVGRWLLGLDHLYPEYYREGAAPAGDE</sequence>
<dbReference type="Gene3D" id="2.60.120.10">
    <property type="entry name" value="Jelly Rolls"/>
    <property type="match status" value="1"/>
</dbReference>
<evidence type="ECO:0000256" key="1">
    <source>
        <dbReference type="SAM" id="MobiDB-lite"/>
    </source>
</evidence>
<dbReference type="eggNOG" id="ENOG502SJU9">
    <property type="taxonomic scope" value="Eukaryota"/>
</dbReference>
<feature type="region of interest" description="Disordered" evidence="1">
    <location>
        <begin position="1"/>
        <end position="36"/>
    </location>
</feature>
<dbReference type="OMA" id="AWADPCK"/>
<dbReference type="EMBL" id="KB915677">
    <property type="protein sequence ID" value="EOD52883.1"/>
    <property type="molecule type" value="Genomic_DNA"/>
</dbReference>
<dbReference type="OrthoDB" id="9976870at2759"/>
<dbReference type="Proteomes" id="UP000013521">
    <property type="component" value="Unassembled WGS sequence"/>
</dbReference>
<organism evidence="2 3">
    <name type="scientific">Botryosphaeria parva (strain UCR-NP2)</name>
    <name type="common">Grapevine canker fungus</name>
    <name type="synonym">Neofusicoccum parvum</name>
    <dbReference type="NCBI Taxonomy" id="1287680"/>
    <lineage>
        <taxon>Eukaryota</taxon>
        <taxon>Fungi</taxon>
        <taxon>Dikarya</taxon>
        <taxon>Ascomycota</taxon>
        <taxon>Pezizomycotina</taxon>
        <taxon>Dothideomycetes</taxon>
        <taxon>Dothideomycetes incertae sedis</taxon>
        <taxon>Botryosphaeriales</taxon>
        <taxon>Botryosphaeriaceae</taxon>
        <taxon>Neofusicoccum</taxon>
    </lineage>
</organism>
<name>R1EYM9_BOTPV</name>
<evidence type="ECO:0000313" key="3">
    <source>
        <dbReference type="Proteomes" id="UP000013521"/>
    </source>
</evidence>
<reference evidence="3" key="1">
    <citation type="journal article" date="2013" name="Genome Announc.">
        <title>Draft genome sequence of Neofusicoccum parvum isolate UCR-NP2, a fungal vascular pathogen associated with grapevine cankers.</title>
        <authorList>
            <person name="Blanco-Ulate B."/>
            <person name="Rolshausen P."/>
            <person name="Cantu D."/>
        </authorList>
    </citation>
    <scope>NUCLEOTIDE SEQUENCE [LARGE SCALE GENOMIC DNA]</scope>
    <source>
        <strain evidence="3">UCR-NP2</strain>
    </source>
</reference>
<dbReference type="InterPro" id="IPR014710">
    <property type="entry name" value="RmlC-like_jellyroll"/>
</dbReference>
<dbReference type="AlphaFoldDB" id="R1EYM9"/>
<dbReference type="InterPro" id="IPR011051">
    <property type="entry name" value="RmlC_Cupin_sf"/>
</dbReference>
<protein>
    <submittedName>
        <fullName evidence="2">Putative ankyrin repeat domain-containing protein 29 protein</fullName>
    </submittedName>
</protein>
<dbReference type="KEGG" id="npa:UCRNP2_318"/>